<feature type="domain" description="7TM GPCR serpentine receptor class x (Srx)" evidence="2">
    <location>
        <begin position="35"/>
        <end position="189"/>
    </location>
</feature>
<evidence type="ECO:0000313" key="4">
    <source>
        <dbReference type="WBParaSite" id="nRc.2.0.1.t26417-RA"/>
    </source>
</evidence>
<keyword evidence="1" id="KW-0472">Membrane</keyword>
<protein>
    <submittedName>
        <fullName evidence="4">7TM GPCR serpentine receptor class x (Srx) domain-containing protein</fullName>
    </submittedName>
</protein>
<keyword evidence="1" id="KW-1133">Transmembrane helix</keyword>
<keyword evidence="1" id="KW-0812">Transmembrane</keyword>
<accession>A0A915JK14</accession>
<dbReference type="WBParaSite" id="nRc.2.0.1.t26417-RA">
    <property type="protein sequence ID" value="nRc.2.0.1.t26417-RA"/>
    <property type="gene ID" value="nRc.2.0.1.g26417"/>
</dbReference>
<feature type="transmembrane region" description="Helical" evidence="1">
    <location>
        <begin position="46"/>
        <end position="74"/>
    </location>
</feature>
<name>A0A915JK14_ROMCU</name>
<reference evidence="4" key="1">
    <citation type="submission" date="2022-11" db="UniProtKB">
        <authorList>
            <consortium name="WormBaseParasite"/>
        </authorList>
    </citation>
    <scope>IDENTIFICATION</scope>
</reference>
<evidence type="ECO:0000313" key="3">
    <source>
        <dbReference type="Proteomes" id="UP000887565"/>
    </source>
</evidence>
<dbReference type="AlphaFoldDB" id="A0A915JK14"/>
<organism evidence="3 4">
    <name type="scientific">Romanomermis culicivorax</name>
    <name type="common">Nematode worm</name>
    <dbReference type="NCBI Taxonomy" id="13658"/>
    <lineage>
        <taxon>Eukaryota</taxon>
        <taxon>Metazoa</taxon>
        <taxon>Ecdysozoa</taxon>
        <taxon>Nematoda</taxon>
        <taxon>Enoplea</taxon>
        <taxon>Dorylaimia</taxon>
        <taxon>Mermithida</taxon>
        <taxon>Mermithoidea</taxon>
        <taxon>Mermithidae</taxon>
        <taxon>Romanomermis</taxon>
    </lineage>
</organism>
<dbReference type="SUPFAM" id="SSF81321">
    <property type="entry name" value="Family A G protein-coupled receptor-like"/>
    <property type="match status" value="1"/>
</dbReference>
<feature type="transmembrane region" description="Helical" evidence="1">
    <location>
        <begin position="94"/>
        <end position="115"/>
    </location>
</feature>
<proteinExistence type="predicted"/>
<sequence length="198" mass="22663">MIRKGVEIAGYITLAPKQDGTETSGLLLTLEQLPAEKIFTAVNTTIMLLVIWAYGFAWLVAYMVPDLSLLYYIWAYKWDYDTTDLSFKALNAEFISDMFNTVGMVVWYGSIMIKLRIKTNTISVMAQANNKNELKVLIQAMLLCLMIILTEIFLFLFPLLFVNKWTNLVAGLTWLICAGNNSIIYISLNRVKFNYCYT</sequence>
<dbReference type="Proteomes" id="UP000887565">
    <property type="component" value="Unplaced"/>
</dbReference>
<evidence type="ECO:0000259" key="2">
    <source>
        <dbReference type="Pfam" id="PF10328"/>
    </source>
</evidence>
<keyword evidence="3" id="KW-1185">Reference proteome</keyword>
<evidence type="ECO:0000256" key="1">
    <source>
        <dbReference type="SAM" id="Phobius"/>
    </source>
</evidence>
<feature type="transmembrane region" description="Helical" evidence="1">
    <location>
        <begin position="168"/>
        <end position="188"/>
    </location>
</feature>
<feature type="transmembrane region" description="Helical" evidence="1">
    <location>
        <begin position="136"/>
        <end position="162"/>
    </location>
</feature>
<dbReference type="Pfam" id="PF10328">
    <property type="entry name" value="7TM_GPCR_Srx"/>
    <property type="match status" value="1"/>
</dbReference>
<dbReference type="InterPro" id="IPR019430">
    <property type="entry name" value="7TM_GPCR_serpentine_rcpt_Srx"/>
</dbReference>